<keyword evidence="3" id="KW-0732">Signal</keyword>
<evidence type="ECO:0000313" key="5">
    <source>
        <dbReference type="EMBL" id="KAK4497208.1"/>
    </source>
</evidence>
<keyword evidence="2 3" id="KW-0378">Hydrolase</keyword>
<dbReference type="PANTHER" id="PTHR11559">
    <property type="entry name" value="CARBOXYLESTERASE"/>
    <property type="match status" value="1"/>
</dbReference>
<dbReference type="Proteomes" id="UP001305779">
    <property type="component" value="Unassembled WGS sequence"/>
</dbReference>
<dbReference type="PROSITE" id="PS00122">
    <property type="entry name" value="CARBOXYLESTERASE_B_1"/>
    <property type="match status" value="1"/>
</dbReference>
<feature type="domain" description="Carboxylesterase type B" evidence="4">
    <location>
        <begin position="388"/>
        <end position="482"/>
    </location>
</feature>
<organism evidence="5 6">
    <name type="scientific">Zasmidium cellare</name>
    <name type="common">Wine cellar mold</name>
    <name type="synonym">Racodium cellare</name>
    <dbReference type="NCBI Taxonomy" id="395010"/>
    <lineage>
        <taxon>Eukaryota</taxon>
        <taxon>Fungi</taxon>
        <taxon>Dikarya</taxon>
        <taxon>Ascomycota</taxon>
        <taxon>Pezizomycotina</taxon>
        <taxon>Dothideomycetes</taxon>
        <taxon>Dothideomycetidae</taxon>
        <taxon>Mycosphaerellales</taxon>
        <taxon>Mycosphaerellaceae</taxon>
        <taxon>Zasmidium</taxon>
    </lineage>
</organism>
<dbReference type="EC" id="3.1.1.-" evidence="3"/>
<dbReference type="InterPro" id="IPR050309">
    <property type="entry name" value="Type-B_Carboxylest/Lipase"/>
</dbReference>
<dbReference type="InterPro" id="IPR002018">
    <property type="entry name" value="CarbesteraseB"/>
</dbReference>
<evidence type="ECO:0000313" key="6">
    <source>
        <dbReference type="Proteomes" id="UP001305779"/>
    </source>
</evidence>
<dbReference type="Gene3D" id="3.40.50.1820">
    <property type="entry name" value="alpha/beta hydrolase"/>
    <property type="match status" value="2"/>
</dbReference>
<evidence type="ECO:0000256" key="3">
    <source>
        <dbReference type="RuleBase" id="RU361235"/>
    </source>
</evidence>
<evidence type="ECO:0000256" key="1">
    <source>
        <dbReference type="ARBA" id="ARBA00005964"/>
    </source>
</evidence>
<dbReference type="Pfam" id="PF00135">
    <property type="entry name" value="COesterase"/>
    <property type="match status" value="2"/>
</dbReference>
<gene>
    <name evidence="5" type="ORF">PRZ48_011658</name>
</gene>
<feature type="signal peptide" evidence="3">
    <location>
        <begin position="1"/>
        <end position="17"/>
    </location>
</feature>
<comment type="caution">
    <text evidence="5">The sequence shown here is derived from an EMBL/GenBank/DDBJ whole genome shotgun (WGS) entry which is preliminary data.</text>
</comment>
<feature type="domain" description="Carboxylesterase type B" evidence="4">
    <location>
        <begin position="28"/>
        <end position="376"/>
    </location>
</feature>
<keyword evidence="6" id="KW-1185">Reference proteome</keyword>
<dbReference type="EMBL" id="JAXOVC010000009">
    <property type="protein sequence ID" value="KAK4497208.1"/>
    <property type="molecule type" value="Genomic_DNA"/>
</dbReference>
<name>A0ABR0E6Y9_ZASCE</name>
<reference evidence="5 6" key="1">
    <citation type="journal article" date="2023" name="G3 (Bethesda)">
        <title>A chromosome-level genome assembly of Zasmidium syzygii isolated from banana leaves.</title>
        <authorList>
            <person name="van Westerhoven A.C."/>
            <person name="Mehrabi R."/>
            <person name="Talebi R."/>
            <person name="Steentjes M.B.F."/>
            <person name="Corcolon B."/>
            <person name="Chong P.A."/>
            <person name="Kema G.H.J."/>
            <person name="Seidl M.F."/>
        </authorList>
    </citation>
    <scope>NUCLEOTIDE SEQUENCE [LARGE SCALE GENOMIC DNA]</scope>
    <source>
        <strain evidence="5 6">P124</strain>
    </source>
</reference>
<evidence type="ECO:0000259" key="4">
    <source>
        <dbReference type="Pfam" id="PF00135"/>
    </source>
</evidence>
<protein>
    <recommendedName>
        <fullName evidence="3">Carboxylic ester hydrolase</fullName>
        <ecNumber evidence="3">3.1.1.-</ecNumber>
    </recommendedName>
</protein>
<dbReference type="InterPro" id="IPR029058">
    <property type="entry name" value="AB_hydrolase_fold"/>
</dbReference>
<dbReference type="InterPro" id="IPR019826">
    <property type="entry name" value="Carboxylesterase_B_AS"/>
</dbReference>
<proteinExistence type="inferred from homology"/>
<comment type="similarity">
    <text evidence="1 3">Belongs to the type-B carboxylesterase/lipase family.</text>
</comment>
<sequence>MRSITMQLVLLAGVANAWGPWGWHGYDQLTVSTTSGHVHGKIDPEAPNVRQFLGIPYAQPPVGDLRWKAPEALSQPDKQLEATQLPPSCNQFLTSTGSSLYVRDVLEFNLQGLNRTGSTSEDCLTASVWTPVGQKHGGRWWGHSKQQGLPVLIYIYGGGFSTGGQDVPYQIPTQWVNRSPDHIVVSFNYRLNIFGFPAAKGLEDQNFGLLDQRAAVEWVKENIGAFGGDPSRMTLFGQSAGAASVDYYNFAYPEDPIVTGLIMESGTAMIPIGGDATGGSFDLVANNVGCDGLANDTTAQLACLRKVPAQTIESFVANYSDRGASPGLEFGPIPDGNSVFQNYTTRALDGKQAKIPAIIGSNLDDGVAFAPYNPAGPNTTLAHAALLATFFCPGTKTIRLRQQTGRQTYSYRYSGNFTNISPRPWMGAYHSSELPLLFGTHPNYRGPSTALEYATSHAMQDAWVAFAKDPVNGLESQDWKVCEKLGAKEVREFGDGVAAKDVSLAKVEAQC</sequence>
<evidence type="ECO:0000256" key="2">
    <source>
        <dbReference type="ARBA" id="ARBA00022801"/>
    </source>
</evidence>
<feature type="chain" id="PRO_5044956151" description="Carboxylic ester hydrolase" evidence="3">
    <location>
        <begin position="18"/>
        <end position="511"/>
    </location>
</feature>
<accession>A0ABR0E6Y9</accession>
<dbReference type="SUPFAM" id="SSF53474">
    <property type="entry name" value="alpha/beta-Hydrolases"/>
    <property type="match status" value="1"/>
</dbReference>